<evidence type="ECO:0000259" key="14">
    <source>
        <dbReference type="Pfam" id="PF00288"/>
    </source>
</evidence>
<evidence type="ECO:0000256" key="3">
    <source>
        <dbReference type="ARBA" id="ARBA00012078"/>
    </source>
</evidence>
<evidence type="ECO:0000259" key="15">
    <source>
        <dbReference type="Pfam" id="PF08544"/>
    </source>
</evidence>
<dbReference type="InterPro" id="IPR014721">
    <property type="entry name" value="Ribsml_uS5_D2-typ_fold_subgr"/>
</dbReference>
<feature type="domain" description="GHMP kinase N-terminal" evidence="14">
    <location>
        <begin position="70"/>
        <end position="155"/>
    </location>
</feature>
<dbReference type="Pfam" id="PF08544">
    <property type="entry name" value="GHMP_kinases_C"/>
    <property type="match status" value="1"/>
</dbReference>
<dbReference type="FunCoup" id="A0LSJ5">
    <property type="interactions" value="244"/>
</dbReference>
<comment type="function">
    <text evidence="12 13">Catalyzes the ATP-dependent phosphorylation of L-homoserine to L-homoserine phosphate.</text>
</comment>
<evidence type="ECO:0000256" key="10">
    <source>
        <dbReference type="ARBA" id="ARBA00022840"/>
    </source>
</evidence>
<dbReference type="UniPathway" id="UPA00050">
    <property type="reaction ID" value="UER00064"/>
</dbReference>
<dbReference type="InterPro" id="IPR036554">
    <property type="entry name" value="GHMP_kinase_C_sf"/>
</dbReference>
<comment type="catalytic activity">
    <reaction evidence="11 13">
        <text>L-homoserine + ATP = O-phospho-L-homoserine + ADP + H(+)</text>
        <dbReference type="Rhea" id="RHEA:13985"/>
        <dbReference type="ChEBI" id="CHEBI:15378"/>
        <dbReference type="ChEBI" id="CHEBI:30616"/>
        <dbReference type="ChEBI" id="CHEBI:57476"/>
        <dbReference type="ChEBI" id="CHEBI:57590"/>
        <dbReference type="ChEBI" id="CHEBI:456216"/>
        <dbReference type="EC" id="2.7.1.39"/>
    </reaction>
</comment>
<feature type="domain" description="GHMP kinase C-terminal" evidence="15">
    <location>
        <begin position="224"/>
        <end position="284"/>
    </location>
</feature>
<dbReference type="InterPro" id="IPR020568">
    <property type="entry name" value="Ribosomal_Su5_D2-typ_SF"/>
</dbReference>
<dbReference type="AlphaFoldDB" id="A0LSJ5"/>
<evidence type="ECO:0000256" key="6">
    <source>
        <dbReference type="ARBA" id="ARBA00022679"/>
    </source>
</evidence>
<dbReference type="Gene3D" id="3.30.230.10">
    <property type="match status" value="1"/>
</dbReference>
<evidence type="ECO:0000256" key="11">
    <source>
        <dbReference type="ARBA" id="ARBA00049375"/>
    </source>
</evidence>
<dbReference type="EMBL" id="CP000481">
    <property type="protein sequence ID" value="ABK52405.1"/>
    <property type="molecule type" value="Genomic_DNA"/>
</dbReference>
<dbReference type="EC" id="2.7.1.39" evidence="3 13"/>
<evidence type="ECO:0000256" key="7">
    <source>
        <dbReference type="ARBA" id="ARBA00022697"/>
    </source>
</evidence>
<accession>A0LSJ5</accession>
<dbReference type="GO" id="GO:0004413">
    <property type="term" value="F:homoserine kinase activity"/>
    <property type="evidence" value="ECO:0007669"/>
    <property type="project" value="UniProtKB-UniRule"/>
</dbReference>
<keyword evidence="9 13" id="KW-0418">Kinase</keyword>
<keyword evidence="17" id="KW-1185">Reference proteome</keyword>
<gene>
    <name evidence="13" type="primary">thrB</name>
    <name evidence="16" type="ordered locus">Acel_0632</name>
</gene>
<organism evidence="16 17">
    <name type="scientific">Acidothermus cellulolyticus (strain ATCC 43068 / DSM 8971 / 11B)</name>
    <dbReference type="NCBI Taxonomy" id="351607"/>
    <lineage>
        <taxon>Bacteria</taxon>
        <taxon>Bacillati</taxon>
        <taxon>Actinomycetota</taxon>
        <taxon>Actinomycetes</taxon>
        <taxon>Acidothermales</taxon>
        <taxon>Acidothermaceae</taxon>
        <taxon>Acidothermus</taxon>
    </lineage>
</organism>
<dbReference type="HOGENOM" id="CLU_041243_0_1_11"/>
<dbReference type="Proteomes" id="UP000008221">
    <property type="component" value="Chromosome"/>
</dbReference>
<keyword evidence="10 13" id="KW-0067">ATP-binding</keyword>
<dbReference type="PIRSF" id="PIRSF000676">
    <property type="entry name" value="Homoser_kin"/>
    <property type="match status" value="1"/>
</dbReference>
<comment type="pathway">
    <text evidence="1 13">Amino-acid biosynthesis; L-threonine biosynthesis; L-threonine from L-aspartate: step 4/5.</text>
</comment>
<dbReference type="PANTHER" id="PTHR20861:SF1">
    <property type="entry name" value="HOMOSERINE KINASE"/>
    <property type="match status" value="1"/>
</dbReference>
<dbReference type="STRING" id="351607.Acel_0632"/>
<dbReference type="InParanoid" id="A0LSJ5"/>
<proteinExistence type="inferred from homology"/>
<evidence type="ECO:0000313" key="16">
    <source>
        <dbReference type="EMBL" id="ABK52405.1"/>
    </source>
</evidence>
<dbReference type="PRINTS" id="PR00958">
    <property type="entry name" value="HOMSERKINASE"/>
</dbReference>
<dbReference type="InterPro" id="IPR006203">
    <property type="entry name" value="GHMP_knse_ATP-bd_CS"/>
</dbReference>
<dbReference type="InterPro" id="IPR000870">
    <property type="entry name" value="Homoserine_kinase"/>
</dbReference>
<evidence type="ECO:0000256" key="12">
    <source>
        <dbReference type="ARBA" id="ARBA00049954"/>
    </source>
</evidence>
<evidence type="ECO:0000256" key="9">
    <source>
        <dbReference type="ARBA" id="ARBA00022777"/>
    </source>
</evidence>
<evidence type="ECO:0000256" key="4">
    <source>
        <dbReference type="ARBA" id="ARBA00017858"/>
    </source>
</evidence>
<keyword evidence="8 13" id="KW-0547">Nucleotide-binding</keyword>
<evidence type="ECO:0000256" key="13">
    <source>
        <dbReference type="HAMAP-Rule" id="MF_00384"/>
    </source>
</evidence>
<dbReference type="PANTHER" id="PTHR20861">
    <property type="entry name" value="HOMOSERINE/4-DIPHOSPHOCYTIDYL-2-C-METHYL-D-ERYTHRITOL KINASE"/>
    <property type="match status" value="1"/>
</dbReference>
<dbReference type="InterPro" id="IPR013750">
    <property type="entry name" value="GHMP_kinase_C_dom"/>
</dbReference>
<keyword evidence="6 13" id="KW-0808">Transferase</keyword>
<name>A0LSJ5_ACIC1</name>
<dbReference type="SUPFAM" id="SSF55060">
    <property type="entry name" value="GHMP Kinase, C-terminal domain"/>
    <property type="match status" value="1"/>
</dbReference>
<keyword evidence="13" id="KW-0963">Cytoplasm</keyword>
<dbReference type="SUPFAM" id="SSF54211">
    <property type="entry name" value="Ribosomal protein S5 domain 2-like"/>
    <property type="match status" value="1"/>
</dbReference>
<dbReference type="GO" id="GO:0005737">
    <property type="term" value="C:cytoplasm"/>
    <property type="evidence" value="ECO:0007669"/>
    <property type="project" value="UniProtKB-SubCell"/>
</dbReference>
<dbReference type="GO" id="GO:0009088">
    <property type="term" value="P:threonine biosynthetic process"/>
    <property type="evidence" value="ECO:0007669"/>
    <property type="project" value="UniProtKB-UniRule"/>
</dbReference>
<dbReference type="KEGG" id="ace:Acel_0632"/>
<keyword evidence="5 13" id="KW-0028">Amino-acid biosynthesis</keyword>
<evidence type="ECO:0000313" key="17">
    <source>
        <dbReference type="Proteomes" id="UP000008221"/>
    </source>
</evidence>
<dbReference type="NCBIfam" id="TIGR00191">
    <property type="entry name" value="thrB"/>
    <property type="match status" value="1"/>
</dbReference>
<feature type="binding site" evidence="13">
    <location>
        <begin position="99"/>
        <end position="109"/>
    </location>
    <ligand>
        <name>ATP</name>
        <dbReference type="ChEBI" id="CHEBI:30616"/>
    </ligand>
</feature>
<dbReference type="PROSITE" id="PS00627">
    <property type="entry name" value="GHMP_KINASES_ATP"/>
    <property type="match status" value="1"/>
</dbReference>
<comment type="subcellular location">
    <subcellularLocation>
        <location evidence="13">Cytoplasm</location>
    </subcellularLocation>
</comment>
<protein>
    <recommendedName>
        <fullName evidence="4 13">Homoserine kinase</fullName>
        <shortName evidence="13">HK</shortName>
        <shortName evidence="13">HSK</shortName>
        <ecNumber evidence="3 13">2.7.1.39</ecNumber>
    </recommendedName>
</protein>
<keyword evidence="7 13" id="KW-0791">Threonine biosynthesis</keyword>
<reference evidence="16 17" key="1">
    <citation type="journal article" date="2009" name="Genome Res.">
        <title>Complete genome of the cellulolytic thermophile Acidothermus cellulolyticus 11B provides insights into its ecophysiological and evolutionary adaptations.</title>
        <authorList>
            <person name="Barabote R.D."/>
            <person name="Xie G."/>
            <person name="Leu D.H."/>
            <person name="Normand P."/>
            <person name="Necsulea A."/>
            <person name="Daubin V."/>
            <person name="Medigue C."/>
            <person name="Adney W.S."/>
            <person name="Xu X.C."/>
            <person name="Lapidus A."/>
            <person name="Parales R.E."/>
            <person name="Detter C."/>
            <person name="Pujic P."/>
            <person name="Bruce D."/>
            <person name="Lavire C."/>
            <person name="Challacombe J.F."/>
            <person name="Brettin T.S."/>
            <person name="Berry A.M."/>
        </authorList>
    </citation>
    <scope>NUCLEOTIDE SEQUENCE [LARGE SCALE GENOMIC DNA]</scope>
    <source>
        <strain evidence="17">ATCC 43068 / DSM 8971 / 11B</strain>
    </source>
</reference>
<dbReference type="Gene3D" id="3.30.70.890">
    <property type="entry name" value="GHMP kinase, C-terminal domain"/>
    <property type="match status" value="1"/>
</dbReference>
<evidence type="ECO:0000256" key="1">
    <source>
        <dbReference type="ARBA" id="ARBA00005015"/>
    </source>
</evidence>
<dbReference type="eggNOG" id="COG0083">
    <property type="taxonomic scope" value="Bacteria"/>
</dbReference>
<dbReference type="Pfam" id="PF00288">
    <property type="entry name" value="GHMP_kinases_N"/>
    <property type="match status" value="1"/>
</dbReference>
<dbReference type="GO" id="GO:0005524">
    <property type="term" value="F:ATP binding"/>
    <property type="evidence" value="ECO:0007669"/>
    <property type="project" value="UniProtKB-UniRule"/>
</dbReference>
<comment type="similarity">
    <text evidence="2 13">Belongs to the GHMP kinase family. Homoserine kinase subfamily.</text>
</comment>
<evidence type="ECO:0000256" key="5">
    <source>
        <dbReference type="ARBA" id="ARBA00022605"/>
    </source>
</evidence>
<evidence type="ECO:0000256" key="2">
    <source>
        <dbReference type="ARBA" id="ARBA00007370"/>
    </source>
</evidence>
<dbReference type="HAMAP" id="MF_00384">
    <property type="entry name" value="Homoser_kinase"/>
    <property type="match status" value="1"/>
</dbReference>
<evidence type="ECO:0000256" key="8">
    <source>
        <dbReference type="ARBA" id="ARBA00022741"/>
    </source>
</evidence>
<sequence length="310" mass="32287">MTGAGLAAPFRQGPVRVRVPATSANLGPGFDSFGLALALHNEVTVRVTDHGLHVEVTGEGSAEVPRDERNLVIRSMRAAFERLGGQPPGLEVRCTNRIPHGRGLGSSAAAIVAGVVAARELVIGGTGELPDDAVLELAARLEGHPDNVAACLLGGLTVAWRDTFGGVRALRLEADPRIRAVLFLSEQTAATADTRRTLPEQVPHQAAARNVAYGALLIAALTRRPDLLLDATRDELHQPYRAAVMPASAALIDRLRSGGIAAVLSGAGPTVLALADAAEAPRVAALEVPGFRPMLLAVDTRGTGVELLVE</sequence>
<dbReference type="InterPro" id="IPR006204">
    <property type="entry name" value="GHMP_kinase_N_dom"/>
</dbReference>